<sequence>MALRGHFYCCEKHFIVFKSNLTKTGDTKNG</sequence>
<proteinExistence type="predicted"/>
<organism evidence="1 2">
    <name type="scientific">Klebsiella phage vB_KpnS-VAC2</name>
    <dbReference type="NCBI Taxonomy" id="2864369"/>
    <lineage>
        <taxon>Viruses</taxon>
        <taxon>Duplodnaviria</taxon>
        <taxon>Heunggongvirae</taxon>
        <taxon>Uroviricota</taxon>
        <taxon>Caudoviricetes</taxon>
        <taxon>Drexlerviridae</taxon>
        <taxon>Webervirus</taxon>
        <taxon>Webervirus VAC2</taxon>
    </lineage>
</organism>
<evidence type="ECO:0000313" key="2">
    <source>
        <dbReference type="Proteomes" id="UP000828171"/>
    </source>
</evidence>
<keyword evidence="2" id="KW-1185">Reference proteome</keyword>
<reference evidence="1" key="1">
    <citation type="submission" date="2021-06" db="EMBL/GenBank/DDBJ databases">
        <title>PemIK (PemK/PemI) type II TA system from Klebsiella pneumoniae clinical strains inhibits lytic phage.</title>
        <authorList>
            <person name="Bleriot I.I."/>
            <person name="Blasco L.L."/>
            <person name="Pacios O.O."/>
            <person name="Fernandez-Garcia L.L."/>
            <person name="Ambroa A.A."/>
            <person name="Lopez M.M."/>
            <person name="Gonzalez-Bardanca M.M."/>
            <person name="Fernandez Cuenca F.F."/>
            <person name="Oteo J.J."/>
            <person name="Pascual A.A."/>
            <person name="Martinez-Martinez L.L."/>
            <person name="Domingo-Calap P.P."/>
            <person name="Wood T.K.T.K."/>
            <person name="Tomas M.M."/>
        </authorList>
    </citation>
    <scope>NUCLEOTIDE SEQUENCE</scope>
</reference>
<evidence type="ECO:0000313" key="1">
    <source>
        <dbReference type="EMBL" id="QZE50477.1"/>
    </source>
</evidence>
<dbReference type="EMBL" id="MZ428221">
    <property type="protein sequence ID" value="QZE50477.1"/>
    <property type="molecule type" value="Genomic_DNA"/>
</dbReference>
<accession>A0AAE8BYX1</accession>
<dbReference type="Proteomes" id="UP000828171">
    <property type="component" value="Segment"/>
</dbReference>
<protein>
    <submittedName>
        <fullName evidence="1">Uncharacterized protein</fullName>
    </submittedName>
</protein>
<name>A0AAE8BYX1_9CAUD</name>